<dbReference type="Proteomes" id="UP001368318">
    <property type="component" value="Chromosome"/>
</dbReference>
<reference evidence="2 4" key="1">
    <citation type="submission" date="2023-10" db="EMBL/GenBank/DDBJ databases">
        <title>Culture-based analysis of two novel bacteria associated with mangrove crab gills.</title>
        <authorList>
            <person name="Yang X."/>
            <person name="Garuglieri E."/>
            <person name="Van Goethem M.W."/>
            <person name="Fusi M."/>
            <person name="Marasco R."/>
            <person name="Daffonchio D.G."/>
        </authorList>
    </citation>
    <scope>NUCLEOTIDE SEQUENCE [LARGE SCALE GENOMIC DNA]</scope>
    <source>
        <strain evidence="3">UG2-1</strain>
        <strain evidence="2">UG2-2</strain>
        <strain evidence="4">UG2_2</strain>
    </source>
</reference>
<sequence>MKKIAYILFLGMLTFSCSEDNDDKLGSNNINVTPTFTFTQNWDGTAITSSDIENTQYTNANGEVLTITRLRYLLSHFELLDENGNTTPLQGYQLIDLSDAETYNFIPTSAVTPGSYTLKFVYGFNEADNIDGAYTDLNSASWNWPEMLGGGYHFLQFDGQYNVNTTTPMPFNYHNGTAMVSEDNFEQNFVAFEFPTEIPISETTTIEIQFNLAELFKNPNLWDLNIYNTPLMPNYEAQKMMQENIASAFTLGEITQ</sequence>
<dbReference type="InterPro" id="IPR046863">
    <property type="entry name" value="MbnP-like_dom"/>
</dbReference>
<dbReference type="EMBL" id="CP136924">
    <property type="protein sequence ID" value="WXA01517.1"/>
    <property type="molecule type" value="Genomic_DNA"/>
</dbReference>
<gene>
    <name evidence="3" type="ORF">R3L15_00325</name>
    <name evidence="2" type="ORF">R3L16_07070</name>
</gene>
<evidence type="ECO:0000259" key="1">
    <source>
        <dbReference type="Pfam" id="PF20243"/>
    </source>
</evidence>
<evidence type="ECO:0000313" key="3">
    <source>
        <dbReference type="EMBL" id="WXA13335.1"/>
    </source>
</evidence>
<dbReference type="Pfam" id="PF20243">
    <property type="entry name" value="MbnP"/>
    <property type="match status" value="1"/>
</dbReference>
<keyword evidence="4" id="KW-1185">Reference proteome</keyword>
<dbReference type="AlphaFoldDB" id="A0AAU6NVA3"/>
<accession>A0AAU6NVA3</accession>
<dbReference type="EMBL" id="CP136925">
    <property type="protein sequence ID" value="WXA13335.1"/>
    <property type="molecule type" value="Genomic_DNA"/>
</dbReference>
<dbReference type="KEGG" id="mcaa:R3L15_00325"/>
<dbReference type="RefSeq" id="WP_338732533.1">
    <property type="nucleotide sequence ID" value="NZ_CP136924.1"/>
</dbReference>
<feature type="domain" description="Copper-binding protein MbnP-like" evidence="1">
    <location>
        <begin position="35"/>
        <end position="221"/>
    </location>
</feature>
<proteinExistence type="predicted"/>
<name>A0AAU6NVA3_9FLAO</name>
<dbReference type="PROSITE" id="PS51257">
    <property type="entry name" value="PROKAR_LIPOPROTEIN"/>
    <property type="match status" value="1"/>
</dbReference>
<evidence type="ECO:0000313" key="4">
    <source>
        <dbReference type="Proteomes" id="UP001368318"/>
    </source>
</evidence>
<protein>
    <submittedName>
        <fullName evidence="2">MbnP family protein</fullName>
    </submittedName>
</protein>
<organism evidence="2 4">
    <name type="scientific">Mangrovimonas cancribranchiae</name>
    <dbReference type="NCBI Taxonomy" id="3080055"/>
    <lineage>
        <taxon>Bacteria</taxon>
        <taxon>Pseudomonadati</taxon>
        <taxon>Bacteroidota</taxon>
        <taxon>Flavobacteriia</taxon>
        <taxon>Flavobacteriales</taxon>
        <taxon>Flavobacteriaceae</taxon>
        <taxon>Mangrovimonas</taxon>
    </lineage>
</organism>
<evidence type="ECO:0000313" key="2">
    <source>
        <dbReference type="EMBL" id="WXA01517.1"/>
    </source>
</evidence>